<protein>
    <submittedName>
        <fullName evidence="2">Arachidonate 5-lipoxygenase</fullName>
    </submittedName>
</protein>
<reference evidence="2" key="1">
    <citation type="journal article" date="2012" name="Nature">
        <title>The oyster genome reveals stress adaptation and complexity of shell formation.</title>
        <authorList>
            <person name="Zhang G."/>
            <person name="Fang X."/>
            <person name="Guo X."/>
            <person name="Li L."/>
            <person name="Luo R."/>
            <person name="Xu F."/>
            <person name="Yang P."/>
            <person name="Zhang L."/>
            <person name="Wang X."/>
            <person name="Qi H."/>
            <person name="Xiong Z."/>
            <person name="Que H."/>
            <person name="Xie Y."/>
            <person name="Holland P.W."/>
            <person name="Paps J."/>
            <person name="Zhu Y."/>
            <person name="Wu F."/>
            <person name="Chen Y."/>
            <person name="Wang J."/>
            <person name="Peng C."/>
            <person name="Meng J."/>
            <person name="Yang L."/>
            <person name="Liu J."/>
            <person name="Wen B."/>
            <person name="Zhang N."/>
            <person name="Huang Z."/>
            <person name="Zhu Q."/>
            <person name="Feng Y."/>
            <person name="Mount A."/>
            <person name="Hedgecock D."/>
            <person name="Xu Z."/>
            <person name="Liu Y."/>
            <person name="Domazet-Loso T."/>
            <person name="Du Y."/>
            <person name="Sun X."/>
            <person name="Zhang S."/>
            <person name="Liu B."/>
            <person name="Cheng P."/>
            <person name="Jiang X."/>
            <person name="Li J."/>
            <person name="Fan D."/>
            <person name="Wang W."/>
            <person name="Fu W."/>
            <person name="Wang T."/>
            <person name="Wang B."/>
            <person name="Zhang J."/>
            <person name="Peng Z."/>
            <person name="Li Y."/>
            <person name="Li N."/>
            <person name="Wang J."/>
            <person name="Chen M."/>
            <person name="He Y."/>
            <person name="Tan F."/>
            <person name="Song X."/>
            <person name="Zheng Q."/>
            <person name="Huang R."/>
            <person name="Yang H."/>
            <person name="Du X."/>
            <person name="Chen L."/>
            <person name="Yang M."/>
            <person name="Gaffney P.M."/>
            <person name="Wang S."/>
            <person name="Luo L."/>
            <person name="She Z."/>
            <person name="Ming Y."/>
            <person name="Huang W."/>
            <person name="Zhang S."/>
            <person name="Huang B."/>
            <person name="Zhang Y."/>
            <person name="Qu T."/>
            <person name="Ni P."/>
            <person name="Miao G."/>
            <person name="Wang J."/>
            <person name="Wang Q."/>
            <person name="Steinberg C.E."/>
            <person name="Wang H."/>
            <person name="Li N."/>
            <person name="Qian L."/>
            <person name="Zhang G."/>
            <person name="Li Y."/>
            <person name="Yang H."/>
            <person name="Liu X."/>
            <person name="Wang J."/>
            <person name="Yin Y."/>
            <person name="Wang J."/>
        </authorList>
    </citation>
    <scope>NUCLEOTIDE SEQUENCE [LARGE SCALE GENOMIC DNA]</scope>
    <source>
        <strain evidence="2">05x7-T-G4-1.051#20</strain>
    </source>
</reference>
<dbReference type="HOGENOM" id="CLU_1612391_0_0_1"/>
<dbReference type="PANTHER" id="PTHR45901:SF3">
    <property type="entry name" value="LIPOXYGENASE HOMOLOGY DOMAIN-CONTAINING PROTEIN 1"/>
    <property type="match status" value="1"/>
</dbReference>
<dbReference type="PROSITE" id="PS50095">
    <property type="entry name" value="PLAT"/>
    <property type="match status" value="1"/>
</dbReference>
<dbReference type="Gene3D" id="2.40.180.10">
    <property type="entry name" value="Catalase core domain"/>
    <property type="match status" value="1"/>
</dbReference>
<evidence type="ECO:0000256" key="1">
    <source>
        <dbReference type="PROSITE-ProRule" id="PRU00152"/>
    </source>
</evidence>
<dbReference type="SUPFAM" id="SSF49723">
    <property type="entry name" value="Lipase/lipooxygenase domain (PLAT/LH2 domain)"/>
    <property type="match status" value="1"/>
</dbReference>
<dbReference type="InParanoid" id="K1R390"/>
<evidence type="ECO:0000313" key="2">
    <source>
        <dbReference type="EMBL" id="EKC28331.1"/>
    </source>
</evidence>
<dbReference type="InterPro" id="IPR001024">
    <property type="entry name" value="PLAT/LH2_dom"/>
</dbReference>
<dbReference type="InterPro" id="IPR052970">
    <property type="entry name" value="Inner_ear_hair_cell_LOXHD"/>
</dbReference>
<proteinExistence type="predicted"/>
<dbReference type="EMBL" id="JH823227">
    <property type="protein sequence ID" value="EKC28331.1"/>
    <property type="molecule type" value="Genomic_DNA"/>
</dbReference>
<name>K1R390_MAGGI</name>
<organism evidence="2">
    <name type="scientific">Magallana gigas</name>
    <name type="common">Pacific oyster</name>
    <name type="synonym">Crassostrea gigas</name>
    <dbReference type="NCBI Taxonomy" id="29159"/>
    <lineage>
        <taxon>Eukaryota</taxon>
        <taxon>Metazoa</taxon>
        <taxon>Spiralia</taxon>
        <taxon>Lophotrochozoa</taxon>
        <taxon>Mollusca</taxon>
        <taxon>Bivalvia</taxon>
        <taxon>Autobranchia</taxon>
        <taxon>Pteriomorphia</taxon>
        <taxon>Ostreida</taxon>
        <taxon>Ostreoidea</taxon>
        <taxon>Ostreidae</taxon>
        <taxon>Magallana</taxon>
    </lineage>
</organism>
<dbReference type="CDD" id="cd00113">
    <property type="entry name" value="PLAT"/>
    <property type="match status" value="1"/>
</dbReference>
<gene>
    <name evidence="2" type="ORF">CGI_10011552</name>
</gene>
<comment type="caution">
    <text evidence="1">Lacks conserved residue(s) required for the propagation of feature annotation.</text>
</comment>
<dbReference type="InterPro" id="IPR036392">
    <property type="entry name" value="PLAT/LH2_dom_sf"/>
</dbReference>
<dbReference type="Pfam" id="PF01477">
    <property type="entry name" value="PLAT"/>
    <property type="match status" value="1"/>
</dbReference>
<sequence>MDYTIIVKTGDRFLSGTDSTVHIVLHGNTGRATKPAVLDNLFRNDFEQGATDEFCICDEDVGDIEWVEVWRDDFGVAADWFLERITVEKKGKQFHFPFLRWIKAHVPYRIQHLDTFLPQDDRFAHQRSAHVEEKRRLYEFSVKGPGLPAQVTTSYLHVNDALQKY</sequence>
<dbReference type="PANTHER" id="PTHR45901">
    <property type="entry name" value="PROTEIN CBG12474"/>
    <property type="match status" value="1"/>
</dbReference>
<accession>K1R390</accession>
<dbReference type="AlphaFoldDB" id="K1R390"/>
<dbReference type="SMART" id="SM00308">
    <property type="entry name" value="LH2"/>
    <property type="match status" value="1"/>
</dbReference>